<dbReference type="SUPFAM" id="SSF51695">
    <property type="entry name" value="PLC-like phosphodiesterases"/>
    <property type="match status" value="1"/>
</dbReference>
<dbReference type="SMART" id="SM00148">
    <property type="entry name" value="PLCXc"/>
    <property type="match status" value="1"/>
</dbReference>
<protein>
    <recommendedName>
        <fullName evidence="1">Phosphatidylinositol-specific phospholipase C X domain-containing protein</fullName>
    </recommendedName>
</protein>
<proteinExistence type="predicted"/>
<evidence type="ECO:0000259" key="1">
    <source>
        <dbReference type="SMART" id="SM00148"/>
    </source>
</evidence>
<dbReference type="PANTHER" id="PTHR13593:SF113">
    <property type="entry name" value="SI:DKEY-266F7.9"/>
    <property type="match status" value="1"/>
</dbReference>
<dbReference type="PANTHER" id="PTHR13593">
    <property type="match status" value="1"/>
</dbReference>
<name>A0A9N9RHP3_9DIPT</name>
<reference evidence="2" key="2">
    <citation type="submission" date="2022-10" db="EMBL/GenBank/DDBJ databases">
        <authorList>
            <consortium name="ENA_rothamsted_submissions"/>
            <consortium name="culmorum"/>
            <person name="King R."/>
        </authorList>
    </citation>
    <scope>NUCLEOTIDE SEQUENCE</scope>
</reference>
<dbReference type="Gene3D" id="3.20.20.190">
    <property type="entry name" value="Phosphatidylinositol (PI) phosphodiesterase"/>
    <property type="match status" value="1"/>
</dbReference>
<feature type="domain" description="Phosphatidylinositol-specific phospholipase C X" evidence="1">
    <location>
        <begin position="60"/>
        <end position="225"/>
    </location>
</feature>
<dbReference type="InterPro" id="IPR042158">
    <property type="entry name" value="PLCXD1/2/3"/>
</dbReference>
<accession>A0A9N9RHP3</accession>
<gene>
    <name evidence="2" type="ORF">CHIRRI_LOCUS1134</name>
</gene>
<keyword evidence="3" id="KW-1185">Reference proteome</keyword>
<dbReference type="OrthoDB" id="1046782at2759"/>
<sequence>MNPLNLLTGIVDHVIVSPISSVIEGISEATCAKNHKPRSVDDFSYDLENWMKKLPDSIRDNVPIINLAIPGTHNSGSYAINSMSAIAPDADGSTPGLHKAFPKRICCWAKTQEYNFKQQLVNGIRYFDLRLAPKGDDIYFVHGVYSTEVTNPLKEISEFLKSHPNEFVFLDCQKFYKFELHHHEKFKAMLLSLFGDVMFSSPIDLPYLTLSKADDLQKQVVVIYRNNTNCSETFFKSGYFPNPWANVTSTEKLKDFLDNKIKSRNPDTAYCTQLILTPDGNYIAARFHLSLKNTCSRHVMKDLGPYLKSQTPGPFVRGEASKINVIIADFVEQDNNFFTRTVVDLNMKLLSLNFDGKSSI</sequence>
<dbReference type="EMBL" id="OU895877">
    <property type="protein sequence ID" value="CAG9798149.1"/>
    <property type="molecule type" value="Genomic_DNA"/>
</dbReference>
<dbReference type="GO" id="GO:0006629">
    <property type="term" value="P:lipid metabolic process"/>
    <property type="evidence" value="ECO:0007669"/>
    <property type="project" value="InterPro"/>
</dbReference>
<dbReference type="PROSITE" id="PS50007">
    <property type="entry name" value="PIPLC_X_DOMAIN"/>
    <property type="match status" value="1"/>
</dbReference>
<organism evidence="2 3">
    <name type="scientific">Chironomus riparius</name>
    <dbReference type="NCBI Taxonomy" id="315576"/>
    <lineage>
        <taxon>Eukaryota</taxon>
        <taxon>Metazoa</taxon>
        <taxon>Ecdysozoa</taxon>
        <taxon>Arthropoda</taxon>
        <taxon>Hexapoda</taxon>
        <taxon>Insecta</taxon>
        <taxon>Pterygota</taxon>
        <taxon>Neoptera</taxon>
        <taxon>Endopterygota</taxon>
        <taxon>Diptera</taxon>
        <taxon>Nematocera</taxon>
        <taxon>Chironomoidea</taxon>
        <taxon>Chironomidae</taxon>
        <taxon>Chironominae</taxon>
        <taxon>Chironomus</taxon>
    </lineage>
</organism>
<reference evidence="2" key="1">
    <citation type="submission" date="2022-01" db="EMBL/GenBank/DDBJ databases">
        <authorList>
            <person name="King R."/>
        </authorList>
    </citation>
    <scope>NUCLEOTIDE SEQUENCE</scope>
</reference>
<dbReference type="Pfam" id="PF00388">
    <property type="entry name" value="PI-PLC-X"/>
    <property type="match status" value="1"/>
</dbReference>
<dbReference type="Proteomes" id="UP001153620">
    <property type="component" value="Chromosome 1"/>
</dbReference>
<dbReference type="AlphaFoldDB" id="A0A9N9RHP3"/>
<dbReference type="InterPro" id="IPR017946">
    <property type="entry name" value="PLC-like_Pdiesterase_TIM-brl"/>
</dbReference>
<dbReference type="InterPro" id="IPR051057">
    <property type="entry name" value="PI-PLC_domain"/>
</dbReference>
<dbReference type="InterPro" id="IPR000909">
    <property type="entry name" value="PLipase_C_PInositol-sp_X_dom"/>
</dbReference>
<dbReference type="GO" id="GO:0008081">
    <property type="term" value="F:phosphoric diester hydrolase activity"/>
    <property type="evidence" value="ECO:0007669"/>
    <property type="project" value="InterPro"/>
</dbReference>
<evidence type="ECO:0000313" key="3">
    <source>
        <dbReference type="Proteomes" id="UP001153620"/>
    </source>
</evidence>
<dbReference type="CDD" id="cd08616">
    <property type="entry name" value="PI-PLCXD1c"/>
    <property type="match status" value="1"/>
</dbReference>
<evidence type="ECO:0000313" key="2">
    <source>
        <dbReference type="EMBL" id="CAG9798149.1"/>
    </source>
</evidence>